<dbReference type="Gene3D" id="3.40.50.720">
    <property type="entry name" value="NAD(P)-binding Rossmann-like Domain"/>
    <property type="match status" value="1"/>
</dbReference>
<dbReference type="InterPro" id="IPR036721">
    <property type="entry name" value="RCK_C_sf"/>
</dbReference>
<proteinExistence type="predicted"/>
<feature type="domain" description="RCK C-terminal" evidence="2">
    <location>
        <begin position="134"/>
        <end position="215"/>
    </location>
</feature>
<dbReference type="GO" id="GO:0006813">
    <property type="term" value="P:potassium ion transport"/>
    <property type="evidence" value="ECO:0007669"/>
    <property type="project" value="InterPro"/>
</dbReference>
<evidence type="ECO:0000313" key="4">
    <source>
        <dbReference type="Proteomes" id="UP000285138"/>
    </source>
</evidence>
<dbReference type="InterPro" id="IPR036291">
    <property type="entry name" value="NAD(P)-bd_dom_sf"/>
</dbReference>
<gene>
    <name evidence="3" type="ORF">D5R97_02825</name>
</gene>
<dbReference type="Pfam" id="PF02254">
    <property type="entry name" value="TrkA_N"/>
    <property type="match status" value="1"/>
</dbReference>
<evidence type="ECO:0000259" key="1">
    <source>
        <dbReference type="PROSITE" id="PS51201"/>
    </source>
</evidence>
<accession>A0A424YGS0</accession>
<dbReference type="Proteomes" id="UP000285138">
    <property type="component" value="Unassembled WGS sequence"/>
</dbReference>
<dbReference type="PANTHER" id="PTHR43833:SF7">
    <property type="entry name" value="KTR SYSTEM POTASSIUM UPTAKE PROTEIN C"/>
    <property type="match status" value="1"/>
</dbReference>
<dbReference type="GO" id="GO:0008324">
    <property type="term" value="F:monoatomic cation transmembrane transporter activity"/>
    <property type="evidence" value="ECO:0007669"/>
    <property type="project" value="InterPro"/>
</dbReference>
<dbReference type="Gene3D" id="3.30.70.1450">
    <property type="entry name" value="Regulator of K+ conductance, C-terminal domain"/>
    <property type="match status" value="1"/>
</dbReference>
<dbReference type="InterPro" id="IPR050721">
    <property type="entry name" value="Trk_Ktr_HKT_K-transport"/>
</dbReference>
<feature type="domain" description="RCK N-terminal" evidence="1">
    <location>
        <begin position="1"/>
        <end position="118"/>
    </location>
</feature>
<evidence type="ECO:0000259" key="2">
    <source>
        <dbReference type="PROSITE" id="PS51202"/>
    </source>
</evidence>
<comment type="caution">
    <text evidence="3">The sequence shown here is derived from an EMBL/GenBank/DDBJ whole genome shotgun (WGS) entry which is preliminary data.</text>
</comment>
<dbReference type="EMBL" id="QZAA01000076">
    <property type="protein sequence ID" value="RQD77247.1"/>
    <property type="molecule type" value="Genomic_DNA"/>
</dbReference>
<protein>
    <submittedName>
        <fullName evidence="3">TrkA family potassium uptake protein</fullName>
    </submittedName>
</protein>
<reference evidence="3 4" key="1">
    <citation type="submission" date="2018-08" db="EMBL/GenBank/DDBJ databases">
        <title>The metabolism and importance of syntrophic acetate oxidation coupled to methane or sulfide production in haloalkaline environments.</title>
        <authorList>
            <person name="Timmers P.H.A."/>
            <person name="Vavourakis C.D."/>
            <person name="Sorokin D.Y."/>
            <person name="Sinninghe Damste J.S."/>
            <person name="Muyzer G."/>
            <person name="Stams A.J.M."/>
            <person name="Plugge C.M."/>
        </authorList>
    </citation>
    <scope>NUCLEOTIDE SEQUENCE [LARGE SCALE GENOMIC DNA]</scope>
    <source>
        <strain evidence="3">MSAO_Bac1</strain>
    </source>
</reference>
<dbReference type="SUPFAM" id="SSF51735">
    <property type="entry name" value="NAD(P)-binding Rossmann-fold domains"/>
    <property type="match status" value="1"/>
</dbReference>
<dbReference type="PROSITE" id="PS51201">
    <property type="entry name" value="RCK_N"/>
    <property type="match status" value="1"/>
</dbReference>
<dbReference type="PANTHER" id="PTHR43833">
    <property type="entry name" value="POTASSIUM CHANNEL PROTEIN 2-RELATED-RELATED"/>
    <property type="match status" value="1"/>
</dbReference>
<name>A0A424YGS0_9FIRM</name>
<dbReference type="AlphaFoldDB" id="A0A424YGS0"/>
<sequence>MKQFVVIGMGHFGASIATTLFSMGHDVLAIDINEEKVQEVTDRVTHTVQADSTNENALLALGIRNFDVAVVSIGQDMQSNILTTLILKEMGVKYVVAKARTELHGKVLYRIGADQVIFPERDMGVRVAHNLVAANILDYIELSPDFSIVEIVAPGNFVGRSLLDLDLRARYSVNVIAIKSGEELNLTPKAEDVIKKEDILIVAGENKKLKRLENI</sequence>
<dbReference type="Pfam" id="PF02080">
    <property type="entry name" value="TrkA_C"/>
    <property type="match status" value="1"/>
</dbReference>
<dbReference type="SUPFAM" id="SSF116726">
    <property type="entry name" value="TrkA C-terminal domain-like"/>
    <property type="match status" value="1"/>
</dbReference>
<dbReference type="PROSITE" id="PS51202">
    <property type="entry name" value="RCK_C"/>
    <property type="match status" value="1"/>
</dbReference>
<evidence type="ECO:0000313" key="3">
    <source>
        <dbReference type="EMBL" id="RQD77247.1"/>
    </source>
</evidence>
<dbReference type="InterPro" id="IPR006037">
    <property type="entry name" value="RCK_C"/>
</dbReference>
<dbReference type="InterPro" id="IPR003148">
    <property type="entry name" value="RCK_N"/>
</dbReference>
<organism evidence="3 4">
    <name type="scientific">Candidatus Syntrophonatronum acetioxidans</name>
    <dbReference type="NCBI Taxonomy" id="1795816"/>
    <lineage>
        <taxon>Bacteria</taxon>
        <taxon>Bacillati</taxon>
        <taxon>Bacillota</taxon>
        <taxon>Clostridia</taxon>
        <taxon>Eubacteriales</taxon>
        <taxon>Syntrophomonadaceae</taxon>
        <taxon>Candidatus Syntrophonatronum</taxon>
    </lineage>
</organism>